<reference evidence="4" key="1">
    <citation type="submission" date="2018-05" db="EMBL/GenBank/DDBJ databases">
        <authorList>
            <person name="Lanie J.A."/>
            <person name="Ng W.-L."/>
            <person name="Kazmierczak K.M."/>
            <person name="Andrzejewski T.M."/>
            <person name="Davidsen T.M."/>
            <person name="Wayne K.J."/>
            <person name="Tettelin H."/>
            <person name="Glass J.I."/>
            <person name="Rusch D."/>
            <person name="Podicherti R."/>
            <person name="Tsui H.-C.T."/>
            <person name="Winkler M.E."/>
        </authorList>
    </citation>
    <scope>NUCLEOTIDE SEQUENCE</scope>
    <source>
        <strain evidence="4">KNB</strain>
    </source>
</reference>
<dbReference type="InterPro" id="IPR036411">
    <property type="entry name" value="TorD-like_sf"/>
</dbReference>
<dbReference type="PANTHER" id="PTHR34227:SF1">
    <property type="entry name" value="DIMETHYL SULFOXIDE REDUCTASE CHAPERONE-RELATED"/>
    <property type="match status" value="1"/>
</dbReference>
<protein>
    <submittedName>
        <fullName evidence="4">Putative nitrite oxidoreductase assembly chaperone protein</fullName>
    </submittedName>
</protein>
<dbReference type="EMBL" id="LS423452">
    <property type="protein sequence ID" value="SPS06995.1"/>
    <property type="molecule type" value="Genomic_DNA"/>
</dbReference>
<dbReference type="InterPro" id="IPR020945">
    <property type="entry name" value="DMSO/NO3_reduct_chaperone"/>
</dbReference>
<proteinExistence type="predicted"/>
<keyword evidence="1" id="KW-0143">Chaperone</keyword>
<evidence type="ECO:0000256" key="2">
    <source>
        <dbReference type="SAM" id="MobiDB-lite"/>
    </source>
</evidence>
<dbReference type="InterPro" id="IPR050289">
    <property type="entry name" value="TorD/DmsD_chaperones"/>
</dbReference>
<sequence length="246" mass="28139">MLDTKSETELALARADVYRFLSMAFIYPDKEKLTELHELASDLDASLNVLPYDMQEEFMAFASQIESADLDALQPDYTELFLTRMFCPSTETTYGKNSFNQPNILGDISGFYKAFGFVMNDDANYAFDQVFIELEFMSFLELKIAYALDQNMDEQIDICLSAERRFLEQHIGKWTGVFGENLAARANEAYYRSLGLLLSKFMGSELKYHGIEVDSRIKELSKSDYEGPVECPQNSSDEMDEPLPLH</sequence>
<dbReference type="Pfam" id="PF02613">
    <property type="entry name" value="Nitrate_red_del"/>
    <property type="match status" value="1"/>
</dbReference>
<evidence type="ECO:0000313" key="4">
    <source>
        <dbReference type="EMBL" id="SPS06995.1"/>
    </source>
</evidence>
<dbReference type="SUPFAM" id="SSF89155">
    <property type="entry name" value="TorD-like"/>
    <property type="match status" value="1"/>
</dbReference>
<name>A0A2X0SQ07_9PROT</name>
<dbReference type="PANTHER" id="PTHR34227">
    <property type="entry name" value="CHAPERONE PROTEIN YCDY"/>
    <property type="match status" value="1"/>
</dbReference>
<accession>A0A2X0SQ07</accession>
<evidence type="ECO:0000256" key="1">
    <source>
        <dbReference type="ARBA" id="ARBA00023186"/>
    </source>
</evidence>
<feature type="compositionally biased region" description="Acidic residues" evidence="2">
    <location>
        <begin position="237"/>
        <end position="246"/>
    </location>
</feature>
<feature type="region of interest" description="Disordered" evidence="2">
    <location>
        <begin position="224"/>
        <end position="246"/>
    </location>
</feature>
<dbReference type="AlphaFoldDB" id="A0A2X0SQ07"/>
<evidence type="ECO:0000313" key="3">
    <source>
        <dbReference type="EMBL" id="SPS06748.1"/>
    </source>
</evidence>
<organism evidence="4">
    <name type="scientific">Candidatus Nitrotoga fabula</name>
    <dbReference type="NCBI Taxonomy" id="2182327"/>
    <lineage>
        <taxon>Bacteria</taxon>
        <taxon>Pseudomonadati</taxon>
        <taxon>Pseudomonadota</taxon>
        <taxon>Betaproteobacteria</taxon>
        <taxon>Nitrosomonadales</taxon>
        <taxon>Gallionellaceae</taxon>
        <taxon>Candidatus Nitrotoga</taxon>
    </lineage>
</organism>
<gene>
    <name evidence="3" type="ORF">NITFAB_2341</name>
    <name evidence="4" type="ORF">NITFAB_2593</name>
</gene>
<dbReference type="Gene3D" id="1.10.3480.10">
    <property type="entry name" value="TorD-like"/>
    <property type="match status" value="1"/>
</dbReference>
<dbReference type="EMBL" id="LS423452">
    <property type="protein sequence ID" value="SPS06748.1"/>
    <property type="molecule type" value="Genomic_DNA"/>
</dbReference>